<dbReference type="RefSeq" id="WP_159791965.1">
    <property type="nucleotide sequence ID" value="NZ_WTYM01000026.1"/>
</dbReference>
<proteinExistence type="predicted"/>
<dbReference type="PANTHER" id="PTHR43857:SF1">
    <property type="entry name" value="YJGH FAMILY PROTEIN"/>
    <property type="match status" value="1"/>
</dbReference>
<organism evidence="1 2">
    <name type="scientific">Croceibacterium salegens</name>
    <dbReference type="NCBI Taxonomy" id="1737568"/>
    <lineage>
        <taxon>Bacteria</taxon>
        <taxon>Pseudomonadati</taxon>
        <taxon>Pseudomonadota</taxon>
        <taxon>Alphaproteobacteria</taxon>
        <taxon>Sphingomonadales</taxon>
        <taxon>Erythrobacteraceae</taxon>
        <taxon>Croceibacterium</taxon>
    </lineage>
</organism>
<evidence type="ECO:0000313" key="2">
    <source>
        <dbReference type="Proteomes" id="UP000433652"/>
    </source>
</evidence>
<dbReference type="OrthoDB" id="9799840at2"/>
<accession>A0A6I4SVX5</accession>
<protein>
    <submittedName>
        <fullName evidence="1">RidA family protein</fullName>
    </submittedName>
</protein>
<name>A0A6I4SVX5_9SPHN</name>
<dbReference type="AlphaFoldDB" id="A0A6I4SVX5"/>
<keyword evidence="2" id="KW-1185">Reference proteome</keyword>
<dbReference type="PANTHER" id="PTHR43857">
    <property type="entry name" value="BLR7761 PROTEIN"/>
    <property type="match status" value="1"/>
</dbReference>
<sequence>MSKRTRIPPLSPFEEQAGFTRALRTGNRIVCSGTIGVEEDGSVSPDAGKQADRCFALIKGYIEELGGAMEDVVRVRMFATDIKDADAITAAFTRALAHVRPTGTLVAIAALYHPSWKVEIEAEAVIGDE</sequence>
<dbReference type="EMBL" id="WTYM01000026">
    <property type="protein sequence ID" value="MXO58462.1"/>
    <property type="molecule type" value="Genomic_DNA"/>
</dbReference>
<dbReference type="Pfam" id="PF01042">
    <property type="entry name" value="Ribonuc_L-PSP"/>
    <property type="match status" value="1"/>
</dbReference>
<dbReference type="SUPFAM" id="SSF55298">
    <property type="entry name" value="YjgF-like"/>
    <property type="match status" value="1"/>
</dbReference>
<reference evidence="1 2" key="1">
    <citation type="submission" date="2019-12" db="EMBL/GenBank/DDBJ databases">
        <title>Genomic-based taxomic classification of the family Erythrobacteraceae.</title>
        <authorList>
            <person name="Xu L."/>
        </authorList>
    </citation>
    <scope>NUCLEOTIDE SEQUENCE [LARGE SCALE GENOMIC DNA]</scope>
    <source>
        <strain evidence="1 2">MCCC 1K01500</strain>
    </source>
</reference>
<dbReference type="InterPro" id="IPR035959">
    <property type="entry name" value="RutC-like_sf"/>
</dbReference>
<dbReference type="Proteomes" id="UP000433652">
    <property type="component" value="Unassembled WGS sequence"/>
</dbReference>
<evidence type="ECO:0000313" key="1">
    <source>
        <dbReference type="EMBL" id="MXO58462.1"/>
    </source>
</evidence>
<dbReference type="InterPro" id="IPR006175">
    <property type="entry name" value="YjgF/YER057c/UK114"/>
</dbReference>
<comment type="caution">
    <text evidence="1">The sequence shown here is derived from an EMBL/GenBank/DDBJ whole genome shotgun (WGS) entry which is preliminary data.</text>
</comment>
<gene>
    <name evidence="1" type="ORF">GRI89_02730</name>
</gene>
<dbReference type="Gene3D" id="3.30.1330.40">
    <property type="entry name" value="RutC-like"/>
    <property type="match status" value="1"/>
</dbReference>